<accession>A0ABX7GWZ0</accession>
<reference evidence="2 3" key="1">
    <citation type="submission" date="2020-10" db="EMBL/GenBank/DDBJ databases">
        <title>Phylogeny of dyella-like bacteria.</title>
        <authorList>
            <person name="Fu J."/>
        </authorList>
    </citation>
    <scope>NUCLEOTIDE SEQUENCE [LARGE SCALE GENOMIC DNA]</scope>
    <source>
        <strain evidence="2 3">DHOB09</strain>
    </source>
</reference>
<dbReference type="NCBIfam" id="TIGR01643">
    <property type="entry name" value="YD_repeat_2x"/>
    <property type="match status" value="4"/>
</dbReference>
<dbReference type="InterPro" id="IPR031325">
    <property type="entry name" value="RHS_repeat"/>
</dbReference>
<dbReference type="NCBIfam" id="TIGR03696">
    <property type="entry name" value="Rhs_assc_core"/>
    <property type="match status" value="1"/>
</dbReference>
<dbReference type="Proteomes" id="UP000663181">
    <property type="component" value="Chromosome"/>
</dbReference>
<feature type="domain" description="DUF6531" evidence="1">
    <location>
        <begin position="36"/>
        <end position="117"/>
    </location>
</feature>
<dbReference type="RefSeq" id="WP_188798490.1">
    <property type="nucleotide sequence ID" value="NZ_BMIZ01000001.1"/>
</dbReference>
<evidence type="ECO:0000259" key="1">
    <source>
        <dbReference type="Pfam" id="PF20148"/>
    </source>
</evidence>
<gene>
    <name evidence="2" type="ORF">ISN74_06445</name>
</gene>
<dbReference type="InterPro" id="IPR050708">
    <property type="entry name" value="T6SS_VgrG/RHS"/>
</dbReference>
<dbReference type="InterPro" id="IPR006530">
    <property type="entry name" value="YD"/>
</dbReference>
<sequence>MNYGAEEFCYITTTALQPDKSRKPGACNKCRPSTPDPVDIAEGFMWENVDDIDATSGPSLQRNYNSQANIIVSLQLKPAEGFGYGWRTNYSRRVRYTATSTLTGAYVERPSGQIVYFSQNASTGVWSTDPDVHSMLTEIQSNGSINGWTYFDEDTGDTETYNSYGNLTQIVHLGGRALTFAYDSQNELISVTDDFGRSLTFNYTSPSGATYTGNVQSVTDSAGKVWTYTYNTSNNTLTQVTAPDGSAIVYHYENSNNPELVTGEGYVPASGTEARYSWFTYDNNSRVTQGYDGGNANQTALTYNGNGAVTVVNTLSASQTQTRNYTFNIVQGMSKLASISGNCDSTCGPQSTNFDSSGDLLSETDFNGVVTNHSYSPDGAGLEVQRIEAAGTSAQRTVQTDWNETLRLPVERRALDINNNLVRREDWVYNTVGAVQVHCLIDPTNSAASGYSCNATGTAPAGVRRSTYTYCTAVDTVQCPLVGLLLTATGPRTDLTQATTYSYYLAASAVNCGTPGAACYQPGDLHTVTDAAGHVTTVASYDADGRITRLTDINGVNTDLTYTPRGWLATRTVNGATTTFTYTAYGAVASIADPDGVTTTYGYDTAHRLNKITDALGNYIVYTLDAAGDKTAEQVYDPSGTLHKGLTRTFNTLGQLTTVVDGLSNTVFNANTSTSYDANGNLIQSSDALGIQRKLGYDALNRLVSAIDNYNGSDPATQNTTTGYQYDSLDRLTQVTDPSSLATTYSYDGLSDATGQVSPDTGTTNRTFDAAGNVFTRTDAKGITATNTFDVLNRLTSTSYADTTQNVTYTYDEANSVTGCSSSYPTGRLTRIIENSVTTVYCYDAWGRVIQKQQVTAAGTDTTGYSYTAAGRLSGIVYPSGTLVSYARDGDGRIQTVTVTPPGGTASAVVSNVTYQPFGPVSGYSLGNGQAIARTYDANYRLTDLTSPAFNLHVARDSMGDITAIGNAAGANPATETYAYDPLYRLLSVTEAGGGVLESVTYNPTGDRLSKAGSGLDTGTYSYNSGTHQLNAVGNNAFSVDADGNTTAMTQAGSTYGFGYSDRNRMTIAQVAGVTVGNYTYNALGQRIQKVASSATERYDYNEASQMLGEYGITNRDYIWLDGIPVANVDTSGSASTIAYVTADQLGTPRAIATSNGTTEWQLPNQGNPWNEVSPISSGYTYNLGLPGQYFDAETGQMNWGFRTYNSGLGRSPQSDPMGLFGGQSSTYAYVGNNPLIRTDPKGLACNGQGCWTTPNERRYLEGGDYLGYYGAACSGGDSYACFAQHVAANDDFMGHLATNRLSDAIDVEAERNHQCSDKQAILNQIREDLANAYANYLPSSEDQARWPVAEDVAAFHWAVFAQFGLPPSTFGGTPLGAWAGVIAPDVWCPNCSVAAENGPW</sequence>
<dbReference type="Pfam" id="PF20148">
    <property type="entry name" value="DUF6531"/>
    <property type="match status" value="1"/>
</dbReference>
<dbReference type="PANTHER" id="PTHR32305:SF15">
    <property type="entry name" value="PROTEIN RHSA-RELATED"/>
    <property type="match status" value="1"/>
</dbReference>
<dbReference type="Pfam" id="PF05593">
    <property type="entry name" value="RHS_repeat"/>
    <property type="match status" value="6"/>
</dbReference>
<dbReference type="EMBL" id="CP064030">
    <property type="protein sequence ID" value="QRN54979.1"/>
    <property type="molecule type" value="Genomic_DNA"/>
</dbReference>
<dbReference type="PANTHER" id="PTHR32305">
    <property type="match status" value="1"/>
</dbReference>
<protein>
    <recommendedName>
        <fullName evidence="1">DUF6531 domain-containing protein</fullName>
    </recommendedName>
</protein>
<evidence type="ECO:0000313" key="3">
    <source>
        <dbReference type="Proteomes" id="UP000663181"/>
    </source>
</evidence>
<dbReference type="InterPro" id="IPR045351">
    <property type="entry name" value="DUF6531"/>
</dbReference>
<dbReference type="Gene3D" id="2.180.10.10">
    <property type="entry name" value="RHS repeat-associated core"/>
    <property type="match status" value="3"/>
</dbReference>
<keyword evidence="3" id="KW-1185">Reference proteome</keyword>
<proteinExistence type="predicted"/>
<organism evidence="2 3">
    <name type="scientific">Dyella caseinilytica</name>
    <dbReference type="NCBI Taxonomy" id="1849581"/>
    <lineage>
        <taxon>Bacteria</taxon>
        <taxon>Pseudomonadati</taxon>
        <taxon>Pseudomonadota</taxon>
        <taxon>Gammaproteobacteria</taxon>
        <taxon>Lysobacterales</taxon>
        <taxon>Rhodanobacteraceae</taxon>
        <taxon>Dyella</taxon>
    </lineage>
</organism>
<evidence type="ECO:0000313" key="2">
    <source>
        <dbReference type="EMBL" id="QRN54979.1"/>
    </source>
</evidence>
<dbReference type="InterPro" id="IPR022385">
    <property type="entry name" value="Rhs_assc_core"/>
</dbReference>
<name>A0ABX7GWZ0_9GAMM</name>